<dbReference type="Proteomes" id="UP000886595">
    <property type="component" value="Unassembled WGS sequence"/>
</dbReference>
<evidence type="ECO:0000313" key="3">
    <source>
        <dbReference type="Proteomes" id="UP000886595"/>
    </source>
</evidence>
<dbReference type="EMBL" id="JAAMPC010000003">
    <property type="protein sequence ID" value="KAG2321907.1"/>
    <property type="molecule type" value="Genomic_DNA"/>
</dbReference>
<protein>
    <submittedName>
        <fullName evidence="2">Uncharacterized protein</fullName>
    </submittedName>
</protein>
<comment type="caution">
    <text evidence="2">The sequence shown here is derived from an EMBL/GenBank/DDBJ whole genome shotgun (WGS) entry which is preliminary data.</text>
</comment>
<evidence type="ECO:0000256" key="1">
    <source>
        <dbReference type="SAM" id="MobiDB-lite"/>
    </source>
</evidence>
<dbReference type="AlphaFoldDB" id="A0A8X8B533"/>
<dbReference type="OrthoDB" id="1921166at2759"/>
<accession>A0A8X8B533</accession>
<gene>
    <name evidence="2" type="ORF">Bca52824_015120</name>
</gene>
<proteinExistence type="predicted"/>
<name>A0A8X8B533_BRACI</name>
<reference evidence="2 3" key="1">
    <citation type="submission" date="2020-02" db="EMBL/GenBank/DDBJ databases">
        <authorList>
            <person name="Ma Q."/>
            <person name="Huang Y."/>
            <person name="Song X."/>
            <person name="Pei D."/>
        </authorList>
    </citation>
    <scope>NUCLEOTIDE SEQUENCE [LARGE SCALE GENOMIC DNA]</scope>
    <source>
        <strain evidence="2">Sxm20200214</strain>
        <tissue evidence="2">Leaf</tissue>
    </source>
</reference>
<organism evidence="2 3">
    <name type="scientific">Brassica carinata</name>
    <name type="common">Ethiopian mustard</name>
    <name type="synonym">Abyssinian cabbage</name>
    <dbReference type="NCBI Taxonomy" id="52824"/>
    <lineage>
        <taxon>Eukaryota</taxon>
        <taxon>Viridiplantae</taxon>
        <taxon>Streptophyta</taxon>
        <taxon>Embryophyta</taxon>
        <taxon>Tracheophyta</taxon>
        <taxon>Spermatophyta</taxon>
        <taxon>Magnoliopsida</taxon>
        <taxon>eudicotyledons</taxon>
        <taxon>Gunneridae</taxon>
        <taxon>Pentapetalae</taxon>
        <taxon>rosids</taxon>
        <taxon>malvids</taxon>
        <taxon>Brassicales</taxon>
        <taxon>Brassicaceae</taxon>
        <taxon>Brassiceae</taxon>
        <taxon>Brassica</taxon>
    </lineage>
</organism>
<evidence type="ECO:0000313" key="2">
    <source>
        <dbReference type="EMBL" id="KAG2321907.1"/>
    </source>
</evidence>
<feature type="region of interest" description="Disordered" evidence="1">
    <location>
        <begin position="1"/>
        <end position="72"/>
    </location>
</feature>
<sequence>MMHAVEASRNQTRRSDSDSSGTNEMSFSGEEEEDRQSTSLASRMRRQGRVLLGRSGRRRRAREANQRPGPPR</sequence>
<keyword evidence="3" id="KW-1185">Reference proteome</keyword>